<proteinExistence type="predicted"/>
<dbReference type="RefSeq" id="WP_265418861.1">
    <property type="nucleotide sequence ID" value="NZ_CP093443.1"/>
</dbReference>
<dbReference type="Gene3D" id="3.40.50.300">
    <property type="entry name" value="P-loop containing nucleotide triphosphate hydrolases"/>
    <property type="match status" value="1"/>
</dbReference>
<dbReference type="SMART" id="SM00382">
    <property type="entry name" value="AAA"/>
    <property type="match status" value="1"/>
</dbReference>
<protein>
    <submittedName>
        <fullName evidence="4">ATP-binding cassette domain-containing protein</fullName>
    </submittedName>
</protein>
<dbReference type="InterPro" id="IPR027417">
    <property type="entry name" value="P-loop_NTPase"/>
</dbReference>
<dbReference type="PROSITE" id="PS50893">
    <property type="entry name" value="ABC_TRANSPORTER_2"/>
    <property type="match status" value="1"/>
</dbReference>
<sequence>MTIELTSIHKSITEANGEKRELFDDLEFRLGDAPTSVAIMGRSGSGKTSLLRIIAGLDPHYSGSYFFDGEVLGRDAVNLARLRWRSIGFITQHFDLLQDRTVLRNVMFGCPDRRGSKARSRECLERVGISALASKRVNRLSGGESQRVAIARALAKQPRVLLADEPTGALDAESEELILDVFDTVKRMGTSLIVATHSERVAASCERIVHLADGRLHSA</sequence>
<gene>
    <name evidence="4" type="ORF">L1F31_00930</name>
</gene>
<evidence type="ECO:0000256" key="2">
    <source>
        <dbReference type="ARBA" id="ARBA00022840"/>
    </source>
</evidence>
<name>A0ABY5SQ48_9MICO</name>
<dbReference type="Proteomes" id="UP001064879">
    <property type="component" value="Chromosome"/>
</dbReference>
<keyword evidence="2 4" id="KW-0067">ATP-binding</keyword>
<dbReference type="InterPro" id="IPR003593">
    <property type="entry name" value="AAA+_ATPase"/>
</dbReference>
<dbReference type="InterPro" id="IPR015854">
    <property type="entry name" value="ABC_transpr_LolD-like"/>
</dbReference>
<dbReference type="PROSITE" id="PS00211">
    <property type="entry name" value="ABC_TRANSPORTER_1"/>
    <property type="match status" value="1"/>
</dbReference>
<evidence type="ECO:0000313" key="5">
    <source>
        <dbReference type="Proteomes" id="UP001064879"/>
    </source>
</evidence>
<dbReference type="Pfam" id="PF00005">
    <property type="entry name" value="ABC_tran"/>
    <property type="match status" value="1"/>
</dbReference>
<dbReference type="SUPFAM" id="SSF52540">
    <property type="entry name" value="P-loop containing nucleoside triphosphate hydrolases"/>
    <property type="match status" value="1"/>
</dbReference>
<keyword evidence="1" id="KW-0547">Nucleotide-binding</keyword>
<dbReference type="PANTHER" id="PTHR24220">
    <property type="entry name" value="IMPORT ATP-BINDING PROTEIN"/>
    <property type="match status" value="1"/>
</dbReference>
<dbReference type="GO" id="GO:0005524">
    <property type="term" value="F:ATP binding"/>
    <property type="evidence" value="ECO:0007669"/>
    <property type="project" value="UniProtKB-KW"/>
</dbReference>
<dbReference type="EMBL" id="CP093443">
    <property type="protein sequence ID" value="UVI36260.1"/>
    <property type="molecule type" value="Genomic_DNA"/>
</dbReference>
<keyword evidence="5" id="KW-1185">Reference proteome</keyword>
<feature type="domain" description="ABC transporter" evidence="3">
    <location>
        <begin position="3"/>
        <end position="219"/>
    </location>
</feature>
<evidence type="ECO:0000259" key="3">
    <source>
        <dbReference type="PROSITE" id="PS50893"/>
    </source>
</evidence>
<dbReference type="InterPro" id="IPR003439">
    <property type="entry name" value="ABC_transporter-like_ATP-bd"/>
</dbReference>
<evidence type="ECO:0000256" key="1">
    <source>
        <dbReference type="ARBA" id="ARBA00022741"/>
    </source>
</evidence>
<dbReference type="InterPro" id="IPR017871">
    <property type="entry name" value="ABC_transporter-like_CS"/>
</dbReference>
<dbReference type="PANTHER" id="PTHR24220:SF86">
    <property type="entry name" value="ABC TRANSPORTER ABCH.1"/>
    <property type="match status" value="1"/>
</dbReference>
<evidence type="ECO:0000313" key="4">
    <source>
        <dbReference type="EMBL" id="UVI36260.1"/>
    </source>
</evidence>
<accession>A0ABY5SQ48</accession>
<organism evidence="4 5">
    <name type="scientific">Brevibacterium spongiae</name>
    <dbReference type="NCBI Taxonomy" id="2909672"/>
    <lineage>
        <taxon>Bacteria</taxon>
        <taxon>Bacillati</taxon>
        <taxon>Actinomycetota</taxon>
        <taxon>Actinomycetes</taxon>
        <taxon>Micrococcales</taxon>
        <taxon>Brevibacteriaceae</taxon>
        <taxon>Brevibacterium</taxon>
    </lineage>
</organism>
<reference evidence="4" key="1">
    <citation type="submission" date="2022-03" db="EMBL/GenBank/DDBJ databases">
        <title>Brevibacterium spongiae sp. nov., isolated from marine sponge.</title>
        <authorList>
            <person name="Li Z."/>
            <person name="Zhang M."/>
        </authorList>
    </citation>
    <scope>NUCLEOTIDE SEQUENCE</scope>
    <source>
        <strain evidence="4">WHS-Z9</strain>
    </source>
</reference>